<reference evidence="3 4" key="2">
    <citation type="journal article" date="2013" name="PLoS ONE">
        <title>INDIGO - INtegrated Data Warehouse of MIcrobial GenOmes with Examples from the Red Sea Extremophiles.</title>
        <authorList>
            <person name="Alam I."/>
            <person name="Antunes A."/>
            <person name="Kamau A.A."/>
            <person name="Ba Alawi W."/>
            <person name="Kalkatawi M."/>
            <person name="Stingl U."/>
            <person name="Bajic V.B."/>
        </authorList>
    </citation>
    <scope>NUCLEOTIDE SEQUENCE [LARGE SCALE GENOMIC DNA]</scope>
    <source>
        <strain evidence="3 4">SSD-17B</strain>
    </source>
</reference>
<evidence type="ECO:0000256" key="1">
    <source>
        <dbReference type="SAM" id="Phobius"/>
    </source>
</evidence>
<name>U2EB66_9MOLU</name>
<dbReference type="EMBL" id="AFNU02000006">
    <property type="protein sequence ID" value="ERJ12021.1"/>
    <property type="molecule type" value="Genomic_DNA"/>
</dbReference>
<feature type="domain" description="Restriction endonuclease type IV Mrr" evidence="2">
    <location>
        <begin position="469"/>
        <end position="574"/>
    </location>
</feature>
<dbReference type="Pfam" id="PF04471">
    <property type="entry name" value="Mrr_cat"/>
    <property type="match status" value="2"/>
</dbReference>
<keyword evidence="1" id="KW-0472">Membrane</keyword>
<keyword evidence="3" id="KW-0540">Nuclease</keyword>
<feature type="transmembrane region" description="Helical" evidence="1">
    <location>
        <begin position="39"/>
        <end position="56"/>
    </location>
</feature>
<keyword evidence="1" id="KW-1133">Transmembrane helix</keyword>
<keyword evidence="1" id="KW-0812">Transmembrane</keyword>
<keyword evidence="3" id="KW-0378">Hydrolase</keyword>
<organism evidence="3 4">
    <name type="scientific">Haloplasma contractile SSD-17B</name>
    <dbReference type="NCBI Taxonomy" id="1033810"/>
    <lineage>
        <taxon>Bacteria</taxon>
        <taxon>Bacillati</taxon>
        <taxon>Mycoplasmatota</taxon>
        <taxon>Mollicutes</taxon>
        <taxon>Haloplasmatales</taxon>
        <taxon>Haloplasmataceae</taxon>
        <taxon>Haloplasma</taxon>
    </lineage>
</organism>
<dbReference type="PANTHER" id="PTHR30015">
    <property type="entry name" value="MRR RESTRICTION SYSTEM PROTEIN"/>
    <property type="match status" value="1"/>
</dbReference>
<evidence type="ECO:0000259" key="2">
    <source>
        <dbReference type="Pfam" id="PF04471"/>
    </source>
</evidence>
<keyword evidence="3" id="KW-0255">Endonuclease</keyword>
<protein>
    <submittedName>
        <fullName evidence="3">Restriction endonuclease protein</fullName>
    </submittedName>
</protein>
<dbReference type="OrthoDB" id="9797274at2"/>
<feature type="domain" description="Restriction endonuclease type IV Mrr" evidence="2">
    <location>
        <begin position="332"/>
        <end position="440"/>
    </location>
</feature>
<dbReference type="GO" id="GO:0009307">
    <property type="term" value="P:DNA restriction-modification system"/>
    <property type="evidence" value="ECO:0007669"/>
    <property type="project" value="InterPro"/>
</dbReference>
<feature type="transmembrane region" description="Helical" evidence="1">
    <location>
        <begin position="62"/>
        <end position="80"/>
    </location>
</feature>
<dbReference type="Proteomes" id="UP000005707">
    <property type="component" value="Unassembled WGS sequence"/>
</dbReference>
<proteinExistence type="predicted"/>
<comment type="caution">
    <text evidence="3">The sequence shown here is derived from an EMBL/GenBank/DDBJ whole genome shotgun (WGS) entry which is preliminary data.</text>
</comment>
<dbReference type="Gene3D" id="3.40.1350.10">
    <property type="match status" value="1"/>
</dbReference>
<keyword evidence="4" id="KW-1185">Reference proteome</keyword>
<dbReference type="eggNOG" id="COG1787">
    <property type="taxonomic scope" value="Bacteria"/>
</dbReference>
<evidence type="ECO:0000313" key="4">
    <source>
        <dbReference type="Proteomes" id="UP000005707"/>
    </source>
</evidence>
<accession>U2EB66</accession>
<feature type="transmembrane region" description="Helical" evidence="1">
    <location>
        <begin position="14"/>
        <end position="32"/>
    </location>
</feature>
<dbReference type="RefSeq" id="WP_008827372.1">
    <property type="nucleotide sequence ID" value="NZ_AFNU02000006.1"/>
</dbReference>
<dbReference type="InterPro" id="IPR011856">
    <property type="entry name" value="tRNA_endonuc-like_dom_sf"/>
</dbReference>
<dbReference type="InterPro" id="IPR052906">
    <property type="entry name" value="Type_IV_Methyl-Rstrct_Enzyme"/>
</dbReference>
<evidence type="ECO:0000313" key="3">
    <source>
        <dbReference type="EMBL" id="ERJ12021.1"/>
    </source>
</evidence>
<reference evidence="3 4" key="1">
    <citation type="journal article" date="2011" name="J. Bacteriol.">
        <title>Genome sequence of Haloplasma contractile, an unusual contractile bacterium from a deep-sea anoxic brine lake.</title>
        <authorList>
            <person name="Antunes A."/>
            <person name="Alam I."/>
            <person name="El Dorry H."/>
            <person name="Siam R."/>
            <person name="Robertson A."/>
            <person name="Bajic V.B."/>
            <person name="Stingl U."/>
        </authorList>
    </citation>
    <scope>NUCLEOTIDE SEQUENCE [LARGE SCALE GENOMIC DNA]</scope>
    <source>
        <strain evidence="3 4">SSD-17B</strain>
    </source>
</reference>
<dbReference type="GO" id="GO:0015666">
    <property type="term" value="F:restriction endodeoxyribonuclease activity"/>
    <property type="evidence" value="ECO:0007669"/>
    <property type="project" value="TreeGrafter"/>
</dbReference>
<dbReference type="AlphaFoldDB" id="U2EB66"/>
<dbReference type="InterPro" id="IPR007560">
    <property type="entry name" value="Restrct_endonuc_IV_Mrr"/>
</dbReference>
<dbReference type="PANTHER" id="PTHR30015:SF6">
    <property type="entry name" value="SLL1429 PROTEIN"/>
    <property type="match status" value="1"/>
</dbReference>
<dbReference type="InParanoid" id="U2EB66"/>
<sequence>MAGSKYVKFYETELFMWVLLFLYTPIGLLLLWFKQHYNALIRIIITMVFLIIYLQFERYYTDITGFVIVLTFVGLLILNYERKKRIRKMALIDLYNIKGNKKIKDKLLNFIKKYDAPTCNYNQLIYFERYIEKQNALSYTRKWFKSNDQVYVETVFKKLDFYTEVKVKLAEDKIKQIENYYNDYFSLLYKHVKGEYKLKSDVGGLFLVWRLVRTYSVMHYANKFHKKYDYEFKHLNPTSFNDYIKQYITLDYLDNSEEAYDLTMFIYYLMVYGPLEDKKIYDLLTCYKKVKKTIGKENKKRRETYFFEGITNGYLKSVELEPLEKIETLHDDVSDKRFIMYINDLLMKLGYWFEDCTECEEVDVDFIIENNDVRYGAFILYCKPNVEEIKREQVEWIIDMLKNQQLRNGIVITNGFFDKLVIELAYKNNITLWNRDVLLEKEKLVKEESLTQNRVLNKPVEKITINEIDIMTGLEFEKYLAELFRQKGYKTLLTGIRDFGVDLIIEKNGQRFGVQAKRSKDSVSVDAVYQINAGLKKYDLSRGYVITNSTFTTPAKNIAAVNEIILWDRKRLKEEIVEAFGRHSYF</sequence>
<dbReference type="GO" id="GO:0003677">
    <property type="term" value="F:DNA binding"/>
    <property type="evidence" value="ECO:0007669"/>
    <property type="project" value="InterPro"/>
</dbReference>
<gene>
    <name evidence="3" type="ORF">HLPCO_001935</name>
</gene>
<dbReference type="SUPFAM" id="SSF52980">
    <property type="entry name" value="Restriction endonuclease-like"/>
    <property type="match status" value="1"/>
</dbReference>
<dbReference type="InterPro" id="IPR011335">
    <property type="entry name" value="Restrct_endonuc-II-like"/>
</dbReference>